<evidence type="ECO:0000313" key="5">
    <source>
        <dbReference type="Proteomes" id="UP001187531"/>
    </source>
</evidence>
<dbReference type="Gene3D" id="1.25.40.20">
    <property type="entry name" value="Ankyrin repeat-containing domain"/>
    <property type="match status" value="2"/>
</dbReference>
<dbReference type="Pfam" id="PF12796">
    <property type="entry name" value="Ank_2"/>
    <property type="match status" value="2"/>
</dbReference>
<dbReference type="InterPro" id="IPR002110">
    <property type="entry name" value="Ankyrin_rpt"/>
</dbReference>
<dbReference type="SMART" id="SM00248">
    <property type="entry name" value="ANK"/>
    <property type="match status" value="4"/>
</dbReference>
<evidence type="ECO:0000256" key="3">
    <source>
        <dbReference type="PROSITE-ProRule" id="PRU00023"/>
    </source>
</evidence>
<evidence type="ECO:0000256" key="2">
    <source>
        <dbReference type="ARBA" id="ARBA00023043"/>
    </source>
</evidence>
<reference evidence="4" key="1">
    <citation type="submission" date="2023-07" db="EMBL/GenBank/DDBJ databases">
        <title>Chromosome-level genome assembly of Artemia franciscana.</title>
        <authorList>
            <person name="Jo E."/>
        </authorList>
    </citation>
    <scope>NUCLEOTIDE SEQUENCE</scope>
    <source>
        <tissue evidence="4">Whole body</tissue>
    </source>
</reference>
<feature type="repeat" description="ANK" evidence="3">
    <location>
        <begin position="187"/>
        <end position="219"/>
    </location>
</feature>
<keyword evidence="2 3" id="KW-0040">ANK repeat</keyword>
<feature type="repeat" description="ANK" evidence="3">
    <location>
        <begin position="81"/>
        <end position="114"/>
    </location>
</feature>
<sequence length="771" mass="88116">MGKRRNVAMLDKQVVNSSLIRAIHEGNLERAKELINSFGLSYIQKWSDGYALLRQAMISKNTAITKLLLKHGCEVNTRDKDGSTILHYAVLDVGNEEFVATLLKYGADVNITNKSDRTAFDVALNHNNSKKQELKDKKKMGKRRNVAMLDKQVVNSSLIRAIHEGNLERAKELINSFGLSYIQKWSDGYALLRQAMISKNTAITKLLLKHGCEVNTRDKDGSTILHYAVLDVGNEEFVATLLKYGADVNITNKSDRTAFDVALNHNNSTKVLEKIDIEGNFENDKQGMKFKECMEIKECKDMEKVDLQESMLEYFELEEENEFQVNDIYNENDDKMTPQQVQNFQKDRPSVIQKVDLQESMLEYFELEEENEFQVNDIYNENDDKMTPQQVQNFQKDRPSVIQETRGASLCNPVDLNVYETKKSALSSTEAAIILKTAHETGISWFKLCKNNVSSYPAAGSIFLVYSDSIERIQDYKADGYRYSSTSGGHSVTVPSVHPNFRKRVNQRLIEGKTVDLKRYIFRYEPCVFTCPFEHCLYTVIHYVGTCDIKSICDPHGNHKKKEGVKTTPFVPSEKSVLIRAKTIAKTTILTPREHFHGEFSKTVNELQTNVPRSQRQVNDTFSLARKSMISKDTCNMIRYLMIETDFVVTEKFFGQGEAAVTCVSEFAILEVIYFVKHGIPIVFYYDTKYNIGNYWVSALTFRHPDFDHKGTTPIIPIAFLLHTNRSADSHEELFMVLMKKAPSINSPRNAFVSDREKGIEVARNKIFPLI</sequence>
<comment type="caution">
    <text evidence="4">The sequence shown here is derived from an EMBL/GenBank/DDBJ whole genome shotgun (WGS) entry which is preliminary data.</text>
</comment>
<proteinExistence type="predicted"/>
<keyword evidence="5" id="KW-1185">Reference proteome</keyword>
<dbReference type="PROSITE" id="PS50088">
    <property type="entry name" value="ANK_REPEAT"/>
    <property type="match status" value="4"/>
</dbReference>
<accession>A0AA88LCI4</accession>
<dbReference type="SUPFAM" id="SSF48403">
    <property type="entry name" value="Ankyrin repeat"/>
    <property type="match status" value="1"/>
</dbReference>
<organism evidence="4 5">
    <name type="scientific">Artemia franciscana</name>
    <name type="common">Brine shrimp</name>
    <name type="synonym">Artemia sanfranciscana</name>
    <dbReference type="NCBI Taxonomy" id="6661"/>
    <lineage>
        <taxon>Eukaryota</taxon>
        <taxon>Metazoa</taxon>
        <taxon>Ecdysozoa</taxon>
        <taxon>Arthropoda</taxon>
        <taxon>Crustacea</taxon>
        <taxon>Branchiopoda</taxon>
        <taxon>Anostraca</taxon>
        <taxon>Artemiidae</taxon>
        <taxon>Artemia</taxon>
    </lineage>
</organism>
<dbReference type="Proteomes" id="UP001187531">
    <property type="component" value="Unassembled WGS sequence"/>
</dbReference>
<evidence type="ECO:0000313" key="4">
    <source>
        <dbReference type="EMBL" id="KAK2721199.1"/>
    </source>
</evidence>
<dbReference type="PROSITE" id="PS50297">
    <property type="entry name" value="ANK_REP_REGION"/>
    <property type="match status" value="2"/>
</dbReference>
<dbReference type="PANTHER" id="PTHR24171:SF9">
    <property type="entry name" value="ANKYRIN REPEAT DOMAIN-CONTAINING PROTEIN 39"/>
    <property type="match status" value="1"/>
</dbReference>
<keyword evidence="1" id="KW-0677">Repeat</keyword>
<evidence type="ECO:0000256" key="1">
    <source>
        <dbReference type="ARBA" id="ARBA00022737"/>
    </source>
</evidence>
<name>A0AA88LCI4_ARTSF</name>
<feature type="repeat" description="ANK" evidence="3">
    <location>
        <begin position="48"/>
        <end position="80"/>
    </location>
</feature>
<dbReference type="InterPro" id="IPR036770">
    <property type="entry name" value="Ankyrin_rpt-contain_sf"/>
</dbReference>
<dbReference type="PANTHER" id="PTHR24171">
    <property type="entry name" value="ANKYRIN REPEAT DOMAIN-CONTAINING PROTEIN 39-RELATED"/>
    <property type="match status" value="1"/>
</dbReference>
<protein>
    <submittedName>
        <fullName evidence="4">Uncharacterized protein</fullName>
    </submittedName>
</protein>
<dbReference type="AlphaFoldDB" id="A0AA88LCI4"/>
<dbReference type="EMBL" id="JAVRJZ010000006">
    <property type="protein sequence ID" value="KAK2721199.1"/>
    <property type="molecule type" value="Genomic_DNA"/>
</dbReference>
<gene>
    <name evidence="4" type="ORF">QYM36_003467</name>
</gene>
<feature type="repeat" description="ANK" evidence="3">
    <location>
        <begin position="220"/>
        <end position="253"/>
    </location>
</feature>